<dbReference type="AlphaFoldDB" id="A0A811KGQ9"/>
<dbReference type="InterPro" id="IPR032710">
    <property type="entry name" value="NTF2-like_dom_sf"/>
</dbReference>
<dbReference type="OrthoDB" id="5813464at2759"/>
<sequence>MGLSQDEVEKQIQAVEKIQEDGVNNQDLKAIASTYAENAVLIHLGHSVTHGLENIAEGFRPFFGKTLTTEKQAAYDINNGEYLMRKGRYCFPGEKWNRFMQLHQRQPDGSYKIIHDEFDY</sequence>
<dbReference type="EMBL" id="CAJFDH010000003">
    <property type="protein sequence ID" value="CAD5214372.1"/>
    <property type="molecule type" value="Genomic_DNA"/>
</dbReference>
<dbReference type="Gene3D" id="3.10.450.50">
    <property type="match status" value="1"/>
</dbReference>
<evidence type="ECO:0008006" key="3">
    <source>
        <dbReference type="Google" id="ProtNLM"/>
    </source>
</evidence>
<gene>
    <name evidence="1" type="ORF">BOKJ2_LOCUS5560</name>
</gene>
<accession>A0A811KGQ9</accession>
<evidence type="ECO:0000313" key="2">
    <source>
        <dbReference type="Proteomes" id="UP000614601"/>
    </source>
</evidence>
<dbReference type="SUPFAM" id="SSF54427">
    <property type="entry name" value="NTF2-like"/>
    <property type="match status" value="1"/>
</dbReference>
<proteinExistence type="predicted"/>
<name>A0A811KGQ9_9BILA</name>
<comment type="caution">
    <text evidence="1">The sequence shown here is derived from an EMBL/GenBank/DDBJ whole genome shotgun (WGS) entry which is preliminary data.</text>
</comment>
<protein>
    <recommendedName>
        <fullName evidence="3">DUF4440 domain-containing protein</fullName>
    </recommendedName>
</protein>
<organism evidence="1 2">
    <name type="scientific">Bursaphelenchus okinawaensis</name>
    <dbReference type="NCBI Taxonomy" id="465554"/>
    <lineage>
        <taxon>Eukaryota</taxon>
        <taxon>Metazoa</taxon>
        <taxon>Ecdysozoa</taxon>
        <taxon>Nematoda</taxon>
        <taxon>Chromadorea</taxon>
        <taxon>Rhabditida</taxon>
        <taxon>Tylenchina</taxon>
        <taxon>Tylenchomorpha</taxon>
        <taxon>Aphelenchoidea</taxon>
        <taxon>Aphelenchoididae</taxon>
        <taxon>Bursaphelenchus</taxon>
    </lineage>
</organism>
<keyword evidence="2" id="KW-1185">Reference proteome</keyword>
<dbReference type="Proteomes" id="UP000783686">
    <property type="component" value="Unassembled WGS sequence"/>
</dbReference>
<dbReference type="EMBL" id="CAJFCW020000003">
    <property type="protein sequence ID" value="CAG9102634.1"/>
    <property type="molecule type" value="Genomic_DNA"/>
</dbReference>
<evidence type="ECO:0000313" key="1">
    <source>
        <dbReference type="EMBL" id="CAD5214372.1"/>
    </source>
</evidence>
<reference evidence="1" key="1">
    <citation type="submission" date="2020-09" db="EMBL/GenBank/DDBJ databases">
        <authorList>
            <person name="Kikuchi T."/>
        </authorList>
    </citation>
    <scope>NUCLEOTIDE SEQUENCE</scope>
    <source>
        <strain evidence="1">SH1</strain>
    </source>
</reference>
<dbReference type="Proteomes" id="UP000614601">
    <property type="component" value="Unassembled WGS sequence"/>
</dbReference>